<gene>
    <name evidence="3" type="ORF">ENX16_00690</name>
</gene>
<keyword evidence="3" id="KW-0012">Acyltransferase</keyword>
<evidence type="ECO:0000256" key="1">
    <source>
        <dbReference type="ARBA" id="ARBA00022801"/>
    </source>
</evidence>
<evidence type="ECO:0000259" key="2">
    <source>
        <dbReference type="PROSITE" id="PS50263"/>
    </source>
</evidence>
<dbReference type="GO" id="GO:0016746">
    <property type="term" value="F:acyltransferase activity"/>
    <property type="evidence" value="ECO:0007669"/>
    <property type="project" value="UniProtKB-KW"/>
</dbReference>
<proteinExistence type="predicted"/>
<keyword evidence="3" id="KW-0808">Transferase</keyword>
<dbReference type="Gene3D" id="3.60.110.10">
    <property type="entry name" value="Carbon-nitrogen hydrolase"/>
    <property type="match status" value="1"/>
</dbReference>
<dbReference type="AlphaFoldDB" id="A0A7V3PSB5"/>
<organism evidence="3">
    <name type="scientific">candidate division WOR-3 bacterium</name>
    <dbReference type="NCBI Taxonomy" id="2052148"/>
    <lineage>
        <taxon>Bacteria</taxon>
        <taxon>Bacteria division WOR-3</taxon>
    </lineage>
</organism>
<dbReference type="PANTHER" id="PTHR43674">
    <property type="entry name" value="NITRILASE C965.09-RELATED"/>
    <property type="match status" value="1"/>
</dbReference>
<dbReference type="PROSITE" id="PS50263">
    <property type="entry name" value="CN_HYDROLASE"/>
    <property type="match status" value="1"/>
</dbReference>
<feature type="domain" description="CN hydrolase" evidence="2">
    <location>
        <begin position="1"/>
        <end position="236"/>
    </location>
</feature>
<keyword evidence="1" id="KW-0378">Hydrolase</keyword>
<reference evidence="3" key="1">
    <citation type="journal article" date="2020" name="mSystems">
        <title>Genome- and Community-Level Interaction Insights into Carbon Utilization and Element Cycling Functions of Hydrothermarchaeota in Hydrothermal Sediment.</title>
        <authorList>
            <person name="Zhou Z."/>
            <person name="Liu Y."/>
            <person name="Xu W."/>
            <person name="Pan J."/>
            <person name="Luo Z.H."/>
            <person name="Li M."/>
        </authorList>
    </citation>
    <scope>NUCLEOTIDE SEQUENCE [LARGE SCALE GENOMIC DNA]</scope>
    <source>
        <strain evidence="3">SpSt-914</strain>
    </source>
</reference>
<dbReference type="PANTHER" id="PTHR43674:SF2">
    <property type="entry name" value="BETA-UREIDOPROPIONASE"/>
    <property type="match status" value="1"/>
</dbReference>
<name>A0A7V3PSB5_UNCW3</name>
<accession>A0A7V3PSB5</accession>
<sequence length="260" mass="29476">MRIGFYQFAPQPRAVEANLNQIFTELNQPADLIVLPEMCLTGYLFASREELTRYALSVPDSPVCNRLINFCSEKNVNLVMGVPERVGSRIFNSAILVTSTGSIHIYRKVHLFTDEKDIFDPGDLPFPVFSLGAVRIGMLVCFDYFFPESARSLVLRGAQIICHPANLILNYAQSMTITRALENRVFWILANRIGTERLNDRVMNFTGESQIVSPDGKIVERASPDREEFRIVEINPALALNKAITPRNDVIADRRPEMYF</sequence>
<comment type="caution">
    <text evidence="3">The sequence shown here is derived from an EMBL/GenBank/DDBJ whole genome shotgun (WGS) entry which is preliminary data.</text>
</comment>
<dbReference type="SUPFAM" id="SSF56317">
    <property type="entry name" value="Carbon-nitrogen hydrolase"/>
    <property type="match status" value="1"/>
</dbReference>
<dbReference type="Pfam" id="PF00795">
    <property type="entry name" value="CN_hydrolase"/>
    <property type="match status" value="1"/>
</dbReference>
<protein>
    <submittedName>
        <fullName evidence="3">Acyltransferase</fullName>
    </submittedName>
</protein>
<dbReference type="GO" id="GO:0016811">
    <property type="term" value="F:hydrolase activity, acting on carbon-nitrogen (but not peptide) bonds, in linear amides"/>
    <property type="evidence" value="ECO:0007669"/>
    <property type="project" value="TreeGrafter"/>
</dbReference>
<evidence type="ECO:0000313" key="3">
    <source>
        <dbReference type="EMBL" id="HGD12591.1"/>
    </source>
</evidence>
<dbReference type="EMBL" id="DTMZ01000007">
    <property type="protein sequence ID" value="HGD12591.1"/>
    <property type="molecule type" value="Genomic_DNA"/>
</dbReference>
<dbReference type="InterPro" id="IPR003010">
    <property type="entry name" value="C-N_Hydrolase"/>
</dbReference>
<dbReference type="InterPro" id="IPR036526">
    <property type="entry name" value="C-N_Hydrolase_sf"/>
</dbReference>
<dbReference type="InterPro" id="IPR050345">
    <property type="entry name" value="Aliph_Amidase/BUP"/>
</dbReference>